<accession>X0ZN04</accession>
<proteinExistence type="predicted"/>
<protein>
    <submittedName>
        <fullName evidence="1">Uncharacterized protein</fullName>
    </submittedName>
</protein>
<organism evidence="1">
    <name type="scientific">marine sediment metagenome</name>
    <dbReference type="NCBI Taxonomy" id="412755"/>
    <lineage>
        <taxon>unclassified sequences</taxon>
        <taxon>metagenomes</taxon>
        <taxon>ecological metagenomes</taxon>
    </lineage>
</organism>
<dbReference type="AlphaFoldDB" id="X0ZN04"/>
<reference evidence="1" key="1">
    <citation type="journal article" date="2014" name="Front. Microbiol.">
        <title>High frequency of phylogenetically diverse reductive dehalogenase-homologous genes in deep subseafloor sedimentary metagenomes.</title>
        <authorList>
            <person name="Kawai M."/>
            <person name="Futagami T."/>
            <person name="Toyoda A."/>
            <person name="Takaki Y."/>
            <person name="Nishi S."/>
            <person name="Hori S."/>
            <person name="Arai W."/>
            <person name="Tsubouchi T."/>
            <person name="Morono Y."/>
            <person name="Uchiyama I."/>
            <person name="Ito T."/>
            <person name="Fujiyama A."/>
            <person name="Inagaki F."/>
            <person name="Takami H."/>
        </authorList>
    </citation>
    <scope>NUCLEOTIDE SEQUENCE</scope>
    <source>
        <strain evidence="1">Expedition CK06-06</strain>
    </source>
</reference>
<dbReference type="EMBL" id="BART01006882">
    <property type="protein sequence ID" value="GAG71130.1"/>
    <property type="molecule type" value="Genomic_DNA"/>
</dbReference>
<comment type="caution">
    <text evidence="1">The sequence shown here is derived from an EMBL/GenBank/DDBJ whole genome shotgun (WGS) entry which is preliminary data.</text>
</comment>
<feature type="non-terminal residue" evidence="1">
    <location>
        <position position="1"/>
    </location>
</feature>
<sequence>NILYNFQYCTLEGNITGIVNDGDIESTAYNPEYTRNTTWTYNSITGDITIDIVHSNHSKIMNATITGSLVGNDFGYTNLNYYDNTANIGAWIILNNTVQALDMANPSDYEGFTLTILKDLGGIPFGYEFNSTDFPAITNYNLFLEGKSKLAPTPGWTIVNLFSY</sequence>
<evidence type="ECO:0000313" key="1">
    <source>
        <dbReference type="EMBL" id="GAG71130.1"/>
    </source>
</evidence>
<gene>
    <name evidence="1" type="ORF">S01H4_15704</name>
</gene>
<name>X0ZN04_9ZZZZ</name>